<dbReference type="Proteomes" id="UP000057158">
    <property type="component" value="Chromosome"/>
</dbReference>
<dbReference type="SUPFAM" id="SSF48695">
    <property type="entry name" value="Multiheme cytochromes"/>
    <property type="match status" value="4"/>
</dbReference>
<dbReference type="KEGG" id="des:DSOUD_2913"/>
<dbReference type="OrthoDB" id="9810317at2"/>
<gene>
    <name evidence="4" type="ORF">DSOUD_2913</name>
</gene>
<evidence type="ECO:0000313" key="4">
    <source>
        <dbReference type="EMBL" id="ALC17641.1"/>
    </source>
</evidence>
<dbReference type="InterPro" id="IPR036280">
    <property type="entry name" value="Multihaem_cyt_sf"/>
</dbReference>
<proteinExistence type="predicted"/>
<dbReference type="RefSeq" id="WP_053551637.1">
    <property type="nucleotide sequence ID" value="NZ_CP010802.1"/>
</dbReference>
<dbReference type="Gene3D" id="3.90.10.10">
    <property type="entry name" value="Cytochrome C3"/>
    <property type="match status" value="1"/>
</dbReference>
<evidence type="ECO:0000256" key="1">
    <source>
        <dbReference type="ARBA" id="ARBA00022729"/>
    </source>
</evidence>
<organism evidence="4 5">
    <name type="scientific">Desulfuromonas soudanensis</name>
    <dbReference type="NCBI Taxonomy" id="1603606"/>
    <lineage>
        <taxon>Bacteria</taxon>
        <taxon>Pseudomonadati</taxon>
        <taxon>Thermodesulfobacteriota</taxon>
        <taxon>Desulfuromonadia</taxon>
        <taxon>Desulfuromonadales</taxon>
        <taxon>Desulfuromonadaceae</taxon>
        <taxon>Desulfuromonas</taxon>
    </lineage>
</organism>
<keyword evidence="5" id="KW-1185">Reference proteome</keyword>
<reference evidence="4 5" key="1">
    <citation type="submission" date="2015-07" db="EMBL/GenBank/DDBJ databases">
        <title>Isolation and Genomic Characterization of a Novel Halophilic Metal-Reducing Deltaproteobacterium from the Deep Subsurface.</title>
        <authorList>
            <person name="Badalamenti J.P."/>
            <person name="Summers Z.M."/>
            <person name="Gralnick J.A."/>
            <person name="Bond D.R."/>
        </authorList>
    </citation>
    <scope>NUCLEOTIDE SEQUENCE [LARGE SCALE GENOMIC DNA]</scope>
    <source>
        <strain evidence="4 5">WTL</strain>
    </source>
</reference>
<feature type="compositionally biased region" description="Polar residues" evidence="2">
    <location>
        <begin position="1087"/>
        <end position="1110"/>
    </location>
</feature>
<feature type="chain" id="PRO_5005791923" evidence="3">
    <location>
        <begin position="18"/>
        <end position="1145"/>
    </location>
</feature>
<accession>A0A0M4CYP5</accession>
<dbReference type="InterPro" id="IPR051829">
    <property type="entry name" value="Multiheme_Cytochr_ET"/>
</dbReference>
<keyword evidence="1 3" id="KW-0732">Signal</keyword>
<dbReference type="PROSITE" id="PS51257">
    <property type="entry name" value="PROKAR_LIPOPROTEIN"/>
    <property type="match status" value="1"/>
</dbReference>
<protein>
    <submittedName>
        <fullName evidence="4">Putative outer membrane lipoprotein cytochrome c, extracellular electron transfer conduit cluster</fullName>
    </submittedName>
</protein>
<name>A0A0M4CYP5_9BACT</name>
<feature type="region of interest" description="Disordered" evidence="2">
    <location>
        <begin position="1087"/>
        <end position="1111"/>
    </location>
</feature>
<keyword evidence="4" id="KW-0449">Lipoprotein</keyword>
<evidence type="ECO:0000313" key="5">
    <source>
        <dbReference type="Proteomes" id="UP000057158"/>
    </source>
</evidence>
<dbReference type="PATRIC" id="fig|1603606.3.peg.3141"/>
<evidence type="ECO:0000256" key="3">
    <source>
        <dbReference type="SAM" id="SignalP"/>
    </source>
</evidence>
<dbReference type="AlphaFoldDB" id="A0A0M4CYP5"/>
<feature type="signal peptide" evidence="3">
    <location>
        <begin position="1"/>
        <end position="17"/>
    </location>
</feature>
<dbReference type="STRING" id="1603606.DSOUD_2913"/>
<dbReference type="EMBL" id="CP010802">
    <property type="protein sequence ID" value="ALC17641.1"/>
    <property type="molecule type" value="Genomic_DNA"/>
</dbReference>
<evidence type="ECO:0000256" key="2">
    <source>
        <dbReference type="SAM" id="MobiDB-lite"/>
    </source>
</evidence>
<sequence length="1145" mass="117539">MQRLFGLTILAFLAILAGGCSDSKTGAPTTTSAHPANWLDLHSSDPEAAGLADSCRVCHGANFEGSGKAVSCFDCHASGPPFALHPSWWNGDAFNEHRHFHNAVDPAERISWTTCATALCHGTALQGGSGTAPSCFSATFTSGLGITNSCHATGPLPPHEIPFVDPALHGAKAKDEGGINESMGNYCIYCHGRPANQFDGGFVADPAILNNAQANCSSCHPDATAHPTNWVRADNAVRFHSTVSTQTVAQSCALCHNTQVPGPGLFPNAPSCFSTSFTNANGLTNTCHGTGPIGAPHAVPFIDPAQHGPAAKADLAFCQTCHATAGGQGSNPTFNVPIGNLLNGCEDCHQAGTAHPTGADRWTFHFDQTGTRRTHFASGNVLAACALCHNVSAGETGGAAPACIVCHVSAPQFQLQCTVCHLSPPTGAADDTGATTPVAHGNVAAIPLHEDCAICHGARDDGTGQLTGKAADYQLFNSGTPALSQGGDHLDGLIEMNGPTGTGAGYNTTNFGCDNACHGNDPTHQLPNASGLTVEFGNFGSGSAACDTCHGYPPDGNPDLTGATPVNHLFGNLGATLLASHNDCLLCHGTRDDGTGSHSPAANYDVATDHNTGSINMNSATQYNQTNFGCDLACHGNDAAHQLSDSALPVVLADYGGGGGAGACSACHDTGVGGAPVVIENTSSHASLTCEACHTAHNAGTVIVPNNAAVGINYGIDHGNGISLGGSATTGTTEAEICWNCHAGSAGPPSEWGVLSDTNGGAPNYNHGTLNQPNWVGATWTSGSALFGYKTGTIQSTHSANPAASAAGVDAVGTIRCSYCHDVHNIGAQGFRRAYDNGGVPPYLCGTWMGNPYREDGAPLASITYSPTVNRFGAVPRGSTASIVLGGYQIDQNNGNPTSTWTANTSAGLCEFCHGNGDGTWSAAEINGINEFGTAANAWIGSNGHANAVLGGSGPGANIFRNSDRTASPILSGTAGAGNPTMAYLHALGSRGYGWRPVDINGTEGWYLSPSMNLNDRPYGFNYYNWGATVDESTTDLSYHKFSCSKCHNPHASRLPRLMITNCLDTKHNTWDTQAAVDTIPTVNSSVGTAVSPENRNTTFSNSTSAQNCHRLSDPAQPQAMGTGWNLVTPWGAAGGTAPDNGTIP</sequence>
<dbReference type="PANTHER" id="PTHR35038">
    <property type="entry name" value="DISSIMILATORY SULFITE REDUCTASE SIRA"/>
    <property type="match status" value="1"/>
</dbReference>
<dbReference type="PANTHER" id="PTHR35038:SF6">
    <property type="entry name" value="SURFACE LOCALIZED DECAHEME CYTOCHROME C LIPOPROTEIN"/>
    <property type="match status" value="1"/>
</dbReference>
<dbReference type="GO" id="GO:0016491">
    <property type="term" value="F:oxidoreductase activity"/>
    <property type="evidence" value="ECO:0007669"/>
    <property type="project" value="TreeGrafter"/>
</dbReference>